<accession>A0A7E4W1U3</accession>
<keyword evidence="1" id="KW-0732">Signal</keyword>
<evidence type="ECO:0000313" key="3">
    <source>
        <dbReference type="WBParaSite" id="Pan_g6273.t1"/>
    </source>
</evidence>
<reference evidence="3" key="2">
    <citation type="submission" date="2020-10" db="UniProtKB">
        <authorList>
            <consortium name="WormBaseParasite"/>
        </authorList>
    </citation>
    <scope>IDENTIFICATION</scope>
</reference>
<evidence type="ECO:0000313" key="2">
    <source>
        <dbReference type="Proteomes" id="UP000492821"/>
    </source>
</evidence>
<feature type="signal peptide" evidence="1">
    <location>
        <begin position="1"/>
        <end position="16"/>
    </location>
</feature>
<reference evidence="2" key="1">
    <citation type="journal article" date="2013" name="Genetics">
        <title>The draft genome and transcriptome of Panagrellus redivivus are shaped by the harsh demands of a free-living lifestyle.</title>
        <authorList>
            <person name="Srinivasan J."/>
            <person name="Dillman A.R."/>
            <person name="Macchietto M.G."/>
            <person name="Heikkinen L."/>
            <person name="Lakso M."/>
            <person name="Fracchia K.M."/>
            <person name="Antoshechkin I."/>
            <person name="Mortazavi A."/>
            <person name="Wong G."/>
            <person name="Sternberg P.W."/>
        </authorList>
    </citation>
    <scope>NUCLEOTIDE SEQUENCE [LARGE SCALE GENOMIC DNA]</scope>
    <source>
        <strain evidence="2">MT8872</strain>
    </source>
</reference>
<keyword evidence="2" id="KW-1185">Reference proteome</keyword>
<feature type="chain" id="PRO_5028828659" evidence="1">
    <location>
        <begin position="17"/>
        <end position="165"/>
    </location>
</feature>
<dbReference type="Proteomes" id="UP000492821">
    <property type="component" value="Unassembled WGS sequence"/>
</dbReference>
<proteinExistence type="predicted"/>
<evidence type="ECO:0000256" key="1">
    <source>
        <dbReference type="SAM" id="SignalP"/>
    </source>
</evidence>
<protein>
    <submittedName>
        <fullName evidence="3">C-type lectin domain-containing protein</fullName>
    </submittedName>
</protein>
<organism evidence="2 3">
    <name type="scientific">Panagrellus redivivus</name>
    <name type="common">Microworm</name>
    <dbReference type="NCBI Taxonomy" id="6233"/>
    <lineage>
        <taxon>Eukaryota</taxon>
        <taxon>Metazoa</taxon>
        <taxon>Ecdysozoa</taxon>
        <taxon>Nematoda</taxon>
        <taxon>Chromadorea</taxon>
        <taxon>Rhabditida</taxon>
        <taxon>Tylenchina</taxon>
        <taxon>Panagrolaimomorpha</taxon>
        <taxon>Panagrolaimoidea</taxon>
        <taxon>Panagrolaimidae</taxon>
        <taxon>Panagrellus</taxon>
    </lineage>
</organism>
<dbReference type="WBParaSite" id="Pan_g6273.t1">
    <property type="protein sequence ID" value="Pan_g6273.t1"/>
    <property type="gene ID" value="Pan_g6273"/>
</dbReference>
<dbReference type="AlphaFoldDB" id="A0A7E4W1U3"/>
<name>A0A7E4W1U3_PANRE</name>
<sequence length="165" mass="19174">MYSLLVLLLLFPTIHSKNYEFFHLLGYAVNVTYTDWMTSTDPTACVKKCALYDGCLGILMDRYERTCYIIDKFMAVFEAPEECAVYALKKPKIKHVGRTLNEGEQLLYNLMYASNGTCPDEWYVDKKQCTYYYKKPPGLKDFCLSYSSFTGARWDGSQCVLKKRF</sequence>